<evidence type="ECO:0000256" key="6">
    <source>
        <dbReference type="ARBA" id="ARBA00023163"/>
    </source>
</evidence>
<evidence type="ECO:0000256" key="1">
    <source>
        <dbReference type="ARBA" id="ARBA00004123"/>
    </source>
</evidence>
<dbReference type="OrthoDB" id="526653at2759"/>
<evidence type="ECO:0000256" key="4">
    <source>
        <dbReference type="ARBA" id="ARBA00023015"/>
    </source>
</evidence>
<dbReference type="Proteomes" id="UP000320333">
    <property type="component" value="Unassembled WGS sequence"/>
</dbReference>
<dbReference type="SUPFAM" id="SSF140718">
    <property type="entry name" value="Mediator hinge subcomplex-like"/>
    <property type="match status" value="1"/>
</dbReference>
<dbReference type="Gene3D" id="6.10.280.10">
    <property type="entry name" value="Mediator complex, subunit Med21"/>
    <property type="match status" value="1"/>
</dbReference>
<protein>
    <recommendedName>
        <fullName evidence="3 8">Mediator of RNA polymerase II transcription subunit 21</fullName>
    </recommendedName>
</protein>
<dbReference type="GO" id="GO:0016592">
    <property type="term" value="C:mediator complex"/>
    <property type="evidence" value="ECO:0007669"/>
    <property type="project" value="UniProtKB-UniRule"/>
</dbReference>
<evidence type="ECO:0000256" key="7">
    <source>
        <dbReference type="ARBA" id="ARBA00023242"/>
    </source>
</evidence>
<dbReference type="InterPro" id="IPR021384">
    <property type="entry name" value="Mediator_Med21"/>
</dbReference>
<dbReference type="InterPro" id="IPR037212">
    <property type="entry name" value="Med7/Med21-like"/>
</dbReference>
<organism evidence="9 10">
    <name type="scientific">Chytriomyces confervae</name>
    <dbReference type="NCBI Taxonomy" id="246404"/>
    <lineage>
        <taxon>Eukaryota</taxon>
        <taxon>Fungi</taxon>
        <taxon>Fungi incertae sedis</taxon>
        <taxon>Chytridiomycota</taxon>
        <taxon>Chytridiomycota incertae sedis</taxon>
        <taxon>Chytridiomycetes</taxon>
        <taxon>Chytridiales</taxon>
        <taxon>Chytriomycetaceae</taxon>
        <taxon>Chytriomyces</taxon>
    </lineage>
</organism>
<dbReference type="PANTHER" id="PTHR13381">
    <property type="entry name" value="RNA POLYMERASE II HOLOENZYME COMPONENT SRB7"/>
    <property type="match status" value="1"/>
</dbReference>
<dbReference type="PANTHER" id="PTHR13381:SF0">
    <property type="entry name" value="MEDIATOR OF RNA POLYMERASE II TRANSCRIPTION SUBUNIT 21"/>
    <property type="match status" value="1"/>
</dbReference>
<evidence type="ECO:0000256" key="3">
    <source>
        <dbReference type="ARBA" id="ARBA00019691"/>
    </source>
</evidence>
<dbReference type="EMBL" id="QEAP01000265">
    <property type="protein sequence ID" value="TPX71009.1"/>
    <property type="molecule type" value="Genomic_DNA"/>
</dbReference>
<name>A0A507F3Z5_9FUNG</name>
<keyword evidence="4 8" id="KW-0805">Transcription regulation</keyword>
<evidence type="ECO:0000256" key="2">
    <source>
        <dbReference type="ARBA" id="ARBA00005770"/>
    </source>
</evidence>
<keyword evidence="10" id="KW-1185">Reference proteome</keyword>
<keyword evidence="5 8" id="KW-0010">Activator</keyword>
<dbReference type="Pfam" id="PF11221">
    <property type="entry name" value="Med21"/>
    <property type="match status" value="1"/>
</dbReference>
<keyword evidence="6 8" id="KW-0804">Transcription</keyword>
<sequence length="149" mass="16065">MVESTEQQPPPLAPPAKQLPADRLTQIQDCVSKVGEMFFIAAGVTQRDAPLVALNSAAPVTAWTDEQIKANSQSIKALAADVSVDLVQTCKVIDFLVDQLPGLHESEEMQLENLKALEAQSDEAGVEMDAWIAKAGDSKMLKDGLHLNK</sequence>
<evidence type="ECO:0000313" key="9">
    <source>
        <dbReference type="EMBL" id="TPX71009.1"/>
    </source>
</evidence>
<evidence type="ECO:0000256" key="8">
    <source>
        <dbReference type="RuleBase" id="RU366036"/>
    </source>
</evidence>
<accession>A0A507F3Z5</accession>
<gene>
    <name evidence="9" type="ORF">CcCBS67573_g06336</name>
</gene>
<comment type="caution">
    <text evidence="9">The sequence shown here is derived from an EMBL/GenBank/DDBJ whole genome shotgun (WGS) entry which is preliminary data.</text>
</comment>
<comment type="subcellular location">
    <subcellularLocation>
        <location evidence="1 8">Nucleus</location>
    </subcellularLocation>
</comment>
<evidence type="ECO:0000313" key="10">
    <source>
        <dbReference type="Proteomes" id="UP000320333"/>
    </source>
</evidence>
<dbReference type="AlphaFoldDB" id="A0A507F3Z5"/>
<evidence type="ECO:0000256" key="5">
    <source>
        <dbReference type="ARBA" id="ARBA00023159"/>
    </source>
</evidence>
<dbReference type="GO" id="GO:0006357">
    <property type="term" value="P:regulation of transcription by RNA polymerase II"/>
    <property type="evidence" value="ECO:0007669"/>
    <property type="project" value="TreeGrafter"/>
</dbReference>
<comment type="subunit">
    <text evidence="8">Component of the Mediator complex.</text>
</comment>
<dbReference type="STRING" id="246404.A0A507F3Z5"/>
<dbReference type="GO" id="GO:0003712">
    <property type="term" value="F:transcription coregulator activity"/>
    <property type="evidence" value="ECO:0007669"/>
    <property type="project" value="TreeGrafter"/>
</dbReference>
<proteinExistence type="inferred from homology"/>
<comment type="similarity">
    <text evidence="2 8">Belongs to the Mediator complex subunit 21 family.</text>
</comment>
<comment type="function">
    <text evidence="8">Component of the Mediator complex, a coactivator involved in the regulated transcription of nearly all RNA polymerase II-dependent genes. Mediator functions as a bridge to convey information from gene-specific regulatory proteins to the basal RNA polymerase II transcription machinery. Mediator is recruited to promoters by direct interactions with regulatory proteins and serves as a scaffold for the assembly of a functional preinitiation complex with RNA polymerase II and the general transcription factors.</text>
</comment>
<keyword evidence="7 8" id="KW-0539">Nucleus</keyword>
<reference evidence="9 10" key="1">
    <citation type="journal article" date="2019" name="Sci. Rep.">
        <title>Comparative genomics of chytrid fungi reveal insights into the obligate biotrophic and pathogenic lifestyle of Synchytrium endobioticum.</title>
        <authorList>
            <person name="van de Vossenberg B.T.L.H."/>
            <person name="Warris S."/>
            <person name="Nguyen H.D.T."/>
            <person name="van Gent-Pelzer M.P.E."/>
            <person name="Joly D.L."/>
            <person name="van de Geest H.C."/>
            <person name="Bonants P.J.M."/>
            <person name="Smith D.S."/>
            <person name="Levesque C.A."/>
            <person name="van der Lee T.A.J."/>
        </authorList>
    </citation>
    <scope>NUCLEOTIDE SEQUENCE [LARGE SCALE GENOMIC DNA]</scope>
    <source>
        <strain evidence="9 10">CBS 675.73</strain>
    </source>
</reference>